<evidence type="ECO:0000313" key="5">
    <source>
        <dbReference type="RefSeq" id="XP_033582845.1"/>
    </source>
</evidence>
<feature type="region of interest" description="Disordered" evidence="1">
    <location>
        <begin position="391"/>
        <end position="422"/>
    </location>
</feature>
<keyword evidence="2" id="KW-0732">Signal</keyword>
<gene>
    <name evidence="3 5" type="ORF">BDZ99DRAFT_125087</name>
</gene>
<name>A0A6A6Z409_9PEZI</name>
<evidence type="ECO:0000313" key="3">
    <source>
        <dbReference type="EMBL" id="KAF2815881.1"/>
    </source>
</evidence>
<reference evidence="5" key="2">
    <citation type="submission" date="2020-04" db="EMBL/GenBank/DDBJ databases">
        <authorList>
            <consortium name="NCBI Genome Project"/>
        </authorList>
    </citation>
    <scope>NUCLEOTIDE SEQUENCE</scope>
    <source>
        <strain evidence="5">CBS 304.34</strain>
    </source>
</reference>
<reference evidence="3 5" key="1">
    <citation type="journal article" date="2020" name="Stud. Mycol.">
        <title>101 Dothideomycetes genomes: a test case for predicting lifestyles and emergence of pathogens.</title>
        <authorList>
            <person name="Haridas S."/>
            <person name="Albert R."/>
            <person name="Binder M."/>
            <person name="Bloem J."/>
            <person name="Labutti K."/>
            <person name="Salamov A."/>
            <person name="Andreopoulos B."/>
            <person name="Baker S."/>
            <person name="Barry K."/>
            <person name="Bills G."/>
            <person name="Bluhm B."/>
            <person name="Cannon C."/>
            <person name="Castanera R."/>
            <person name="Culley D."/>
            <person name="Daum C."/>
            <person name="Ezra D."/>
            <person name="Gonzalez J."/>
            <person name="Henrissat B."/>
            <person name="Kuo A."/>
            <person name="Liang C."/>
            <person name="Lipzen A."/>
            <person name="Lutzoni F."/>
            <person name="Magnuson J."/>
            <person name="Mondo S."/>
            <person name="Nolan M."/>
            <person name="Ohm R."/>
            <person name="Pangilinan J."/>
            <person name="Park H.-J."/>
            <person name="Ramirez L."/>
            <person name="Alfaro M."/>
            <person name="Sun H."/>
            <person name="Tritt A."/>
            <person name="Yoshinaga Y."/>
            <person name="Zwiers L.-H."/>
            <person name="Turgeon B."/>
            <person name="Goodwin S."/>
            <person name="Spatafora J."/>
            <person name="Crous P."/>
            <person name="Grigoriev I."/>
        </authorList>
    </citation>
    <scope>NUCLEOTIDE SEQUENCE</scope>
    <source>
        <strain evidence="3 5">CBS 304.34</strain>
    </source>
</reference>
<dbReference type="InterPro" id="IPR053143">
    <property type="entry name" value="Arylsulfate_ST"/>
</dbReference>
<dbReference type="GeneID" id="54453447"/>
<dbReference type="PANTHER" id="PTHR35340:SF9">
    <property type="entry name" value="ASST-DOMAIN-CONTAINING PROTEIN"/>
    <property type="match status" value="1"/>
</dbReference>
<keyword evidence="4" id="KW-1185">Reference proteome</keyword>
<dbReference type="RefSeq" id="XP_033582845.1">
    <property type="nucleotide sequence ID" value="XM_033712554.1"/>
</dbReference>
<evidence type="ECO:0000256" key="1">
    <source>
        <dbReference type="SAM" id="MobiDB-lite"/>
    </source>
</evidence>
<dbReference type="Proteomes" id="UP000504636">
    <property type="component" value="Unplaced"/>
</dbReference>
<evidence type="ECO:0000256" key="2">
    <source>
        <dbReference type="SAM" id="SignalP"/>
    </source>
</evidence>
<dbReference type="OrthoDB" id="5427350at2759"/>
<dbReference type="AlphaFoldDB" id="A0A6A6Z409"/>
<accession>A0A6A6Z409</accession>
<reference evidence="5" key="3">
    <citation type="submission" date="2025-04" db="UniProtKB">
        <authorList>
            <consortium name="RefSeq"/>
        </authorList>
    </citation>
    <scope>IDENTIFICATION</scope>
    <source>
        <strain evidence="5">CBS 304.34</strain>
    </source>
</reference>
<dbReference type="Pfam" id="PF14269">
    <property type="entry name" value="Arylsulfotran_2"/>
    <property type="match status" value="1"/>
</dbReference>
<dbReference type="EMBL" id="MU003693">
    <property type="protein sequence ID" value="KAF2815881.1"/>
    <property type="molecule type" value="Genomic_DNA"/>
</dbReference>
<feature type="compositionally biased region" description="Low complexity" evidence="1">
    <location>
        <begin position="405"/>
        <end position="418"/>
    </location>
</feature>
<protein>
    <submittedName>
        <fullName evidence="3 5">Uncharacterized protein</fullName>
    </submittedName>
</protein>
<dbReference type="PANTHER" id="PTHR35340">
    <property type="entry name" value="PQQ ENZYME REPEAT PROTEIN-RELATED"/>
    <property type="match status" value="1"/>
</dbReference>
<feature type="chain" id="PRO_5044629573" evidence="2">
    <location>
        <begin position="20"/>
        <end position="456"/>
    </location>
</feature>
<proteinExistence type="predicted"/>
<organism evidence="3">
    <name type="scientific">Mytilinidion resinicola</name>
    <dbReference type="NCBI Taxonomy" id="574789"/>
    <lineage>
        <taxon>Eukaryota</taxon>
        <taxon>Fungi</taxon>
        <taxon>Dikarya</taxon>
        <taxon>Ascomycota</taxon>
        <taxon>Pezizomycotina</taxon>
        <taxon>Dothideomycetes</taxon>
        <taxon>Pleosporomycetidae</taxon>
        <taxon>Mytilinidiales</taxon>
        <taxon>Mytilinidiaceae</taxon>
        <taxon>Mytilinidion</taxon>
    </lineage>
</organism>
<feature type="signal peptide" evidence="2">
    <location>
        <begin position="1"/>
        <end position="19"/>
    </location>
</feature>
<feature type="compositionally biased region" description="Polar residues" evidence="1">
    <location>
        <begin position="391"/>
        <end position="402"/>
    </location>
</feature>
<sequence>MYGFAVPAVVSLLLAAVSANDNIRKPNSTYLSESDIQAVALNVSLQNPDPENGFAPGYISIAPYGLIQRGPYIYDRLGNLTWSGYDAAYQMSHAMDHKACTTYDSSDHFCMWRGSQNQGYGLGGGTMMNSGYEIVRMVACAHGKYADIHEVNLTNGGKQHDAHFNLEDSTPTIVSLFANASNGFNRTATKSSGMIIAINTDTKAATLVFQTFASIPSGILSDSQGNSRVLDSGAAFHGWGSFPTVSETDPAGEAVLYATFSAYPVMKYRAYTAPWVATPNDKPALITQPHIQNTSTALCAYVNWNGATEVQSWRFWGSTSVSGPFHVLGNMTKKCFETRFAHANYGSLIFAEAVGGGGESSVIPVDLLGRNGTTIVPSSVPESSSVVSSSGIRSTELTTEVPGQTAATTVTTADSTATGPAPVATTSSTAVLAQDAGPVGKTLALCIAVGVMFAFL</sequence>
<dbReference type="InterPro" id="IPR039535">
    <property type="entry name" value="ASST-like"/>
</dbReference>
<evidence type="ECO:0000313" key="4">
    <source>
        <dbReference type="Proteomes" id="UP000504636"/>
    </source>
</evidence>